<feature type="compositionally biased region" description="Basic residues" evidence="1">
    <location>
        <begin position="917"/>
        <end position="927"/>
    </location>
</feature>
<dbReference type="InterPro" id="IPR048363">
    <property type="entry name" value="CTSRT_C2"/>
</dbReference>
<dbReference type="Proteomes" id="UP000322234">
    <property type="component" value="Unassembled WGS sequence"/>
</dbReference>
<comment type="caution">
    <text evidence="3">The sequence shown here is derived from an EMBL/GenBank/DDBJ whole genome shotgun (WGS) entry which is preliminary data.</text>
</comment>
<dbReference type="EMBL" id="VBQZ03000001">
    <property type="protein sequence ID" value="MXQ79170.1"/>
    <property type="molecule type" value="Genomic_DNA"/>
</dbReference>
<dbReference type="Pfam" id="PF15729">
    <property type="entry name" value="CTSRT"/>
    <property type="match status" value="1"/>
</dbReference>
<feature type="region of interest" description="Disordered" evidence="1">
    <location>
        <begin position="1096"/>
        <end position="1133"/>
    </location>
</feature>
<dbReference type="InterPro" id="IPR031462">
    <property type="entry name" value="CTSRT"/>
</dbReference>
<dbReference type="PANTHER" id="PTHR21665">
    <property type="entry name" value="CATION CHANNEL SPERM-ASSOCIATED TARGETING SUBUNIT TAU"/>
    <property type="match status" value="1"/>
</dbReference>
<reference evidence="3" key="1">
    <citation type="submission" date="2019-10" db="EMBL/GenBank/DDBJ databases">
        <title>The sequence and de novo assembly of the wild yak genome.</title>
        <authorList>
            <person name="Liu Y."/>
        </authorList>
    </citation>
    <scope>NUCLEOTIDE SEQUENCE [LARGE SCALE GENOMIC DNA]</scope>
    <source>
        <strain evidence="3">WY2019</strain>
    </source>
</reference>
<evidence type="ECO:0000259" key="2">
    <source>
        <dbReference type="Pfam" id="PF15729"/>
    </source>
</evidence>
<proteinExistence type="predicted"/>
<name>A0A6B0QQC6_9CETA</name>
<accession>A0A6B0QQC6</accession>
<evidence type="ECO:0000256" key="1">
    <source>
        <dbReference type="SAM" id="MobiDB-lite"/>
    </source>
</evidence>
<keyword evidence="4" id="KW-1185">Reference proteome</keyword>
<evidence type="ECO:0000313" key="3">
    <source>
        <dbReference type="EMBL" id="MXQ79170.1"/>
    </source>
</evidence>
<feature type="region of interest" description="Disordered" evidence="1">
    <location>
        <begin position="414"/>
        <end position="438"/>
    </location>
</feature>
<feature type="domain" description="Cation channel sperm-associated targeting subunit tau C2" evidence="2">
    <location>
        <begin position="163"/>
        <end position="277"/>
    </location>
</feature>
<feature type="region of interest" description="Disordered" evidence="1">
    <location>
        <begin position="660"/>
        <end position="679"/>
    </location>
</feature>
<protein>
    <recommendedName>
        <fullName evidence="2">Cation channel sperm-associated targeting subunit tau C2 domain-containing protein</fullName>
    </recommendedName>
</protein>
<dbReference type="PANTHER" id="PTHR21665:SF2">
    <property type="entry name" value="CATION CHANNEL SPERM-ASSOCIATED TARGETING SUBUNIT TAU"/>
    <property type="match status" value="1"/>
</dbReference>
<feature type="region of interest" description="Disordered" evidence="1">
    <location>
        <begin position="1051"/>
        <end position="1077"/>
    </location>
</feature>
<feature type="compositionally biased region" description="Basic and acidic residues" evidence="1">
    <location>
        <begin position="1051"/>
        <end position="1070"/>
    </location>
</feature>
<evidence type="ECO:0000313" key="4">
    <source>
        <dbReference type="Proteomes" id="UP000322234"/>
    </source>
</evidence>
<feature type="region of interest" description="Disordered" evidence="1">
    <location>
        <begin position="881"/>
        <end position="935"/>
    </location>
</feature>
<feature type="compositionally biased region" description="Basic and acidic residues" evidence="1">
    <location>
        <begin position="1102"/>
        <end position="1115"/>
    </location>
</feature>
<feature type="region of interest" description="Disordered" evidence="1">
    <location>
        <begin position="450"/>
        <end position="497"/>
    </location>
</feature>
<gene>
    <name evidence="3" type="ORF">E5288_WYG000185</name>
</gene>
<sequence length="1903" mass="218229">MENVKIVSHYHLYDEGDNELETNSMNFVIFETGSVVVYHVISKIPFPLPLFLNDKKYESKFTVPVPEFFVREIFDLHGNPTLQNFLWPIKETLNISDSVCFKRILAKSCFAHAAAIEESSAHMRKENSALVENKYNSPFQMLRKTLKGSENKAPEVTHEAPSLVPFGDVVGCLAIHIRNCKHFTPKIISQHYSNLFIRISINNVVKCTKTCSLLSQNTEKDIMITFDEVKYFSVQVPRRQDDEKNNIRLELMQHDNTKKYLLLLGSVQVHLYEVIQVCIKSFFHLGITLSSWCLFSRFILLICTYYFLQLKPLQKIIKPSMFMDIAPPPERTDPVTNVIIPQPIAYPAFLSPDLNVTVGVPATSQSNQPSVVQLEKLQQQPRERLEKMKKEYRHLSTWAEKASYLEGLLTPGLEHKEPKESNINEIPESQLEERPTDTVTSGVSLIKEEAETIPSELLDNDDKKGLSLPTLNQSSKDDSSVVAPKTDMPSKETDTPLSTIPRLSITEENQIPPLEEHQQEAMPVKKMKNLFFLPEEKLKDRYPSLLKTDLHPSESSPYCCTKENLNRPCSLDELMQDKACGQKNTNRKGKSVVFSPKEYISPCFKPEYTEFKPAYQKFNIKNGFDPFLRNINNKMSVQKRKDQDMLKCRNILSAEIIEHEDQDPPYPTHSKTSRPASKTWPHNLDIISEKALDTKNNLAGDVGITTVKTSHPMNNVAHDPGIITIKTLDTKNNLAHHPSITTIKTLDAKNMLQEKLPHVSLPNFEGDSSVTGKVNVHKCRLSKSLSLTSHIENLKQSMVLKSILSKNLQDLSDRLFSTPGISMDPEARKKSYSSPLLVIHDEQPSSLEDKVFEKSQDLSNWHSEGGILNSKSLLSQIIKNIPPDSLSEGRPGNSPEAEEEPVSEKHLQPGEIDFPTKKKSSFKKKHSKSEISSSKPDLNSLVYDYVIKQIFTAPIFSELAKGVKEASETQIDSQRQLPTAWESSLSSSVLVPHYEESSNEIEFPPANSVISQIIQAFPVDTLLESGIIKVIELDQEYQKGFLLDTETAFAEEKPKDSTEEYSEIRGKAEPLSDQNSAIIHQETTSSFKRVEFIDKGQNTSPHDSKYQSTPDKKSDLPSNNGQRLDREENDTSSTLENLCTSLTGKLNDSDVIMLKSFLKNIFNFFFKYNQSENRPPEKELERLIQHPFQNKTEDLEEIEENFDTADKLDRKPVLNPKLRIFLEELSESEIKNLKSELSKHVQHYLVEKLSESGHITKEDLPKIYQNLYLMNEKVEPKGQNIFLEKYSETVKEIMSFVNNFNHNFIDKHLEIKLRSFLNEVLQNYFLKNLSDNSLFKETESDPMCSKVSSLRAQSASVSFQELGQDTSSRSFGSRLEINMKYPLSKSLQSYLIALSENEILDLKADLSKHLQSLFIEKLSKSGLITERQLKGISQHINLVNFSSTPLKCIKPDLSSRDENQFVAEHSDKQNKYSKIAQKTTLQKAPEERLVETELTKKEEKEVFSLENIKENPPIIQEQKRHSQEAKILRSIKVKPCSNKNTQVIPLNKSSERLTDTVPKKKKKEHGFMQFPHEENFEFKTESQDQHNWNGKSKITQSKACFEKTLKMKSLDKKDHCNTYKLMVQEKPEAVLSPYQRIPNCKMPNEDEEYVNKFTFPSRQNNNLTCLNSEAGEKSKLEDQYCQRLKGNNNNNKKQHLEIFTHYKEEIQTLYTKPNELCNEKYAWVPESQLLKILIAEKNSKPSLFPEVLKRENLKPKVRKERDRVSKQKKSFNKIDSALPTTPPSTGIHLRKSVPRTLLHWTARRTTHDCSDRFEELHVTSFKHLENAKSRARLLEKSPDDSHNQFKRFARPYTAPEVNKRGESYTGKFTSPRMVSAGLVHINDSIPEYEIHKMRPKKKIKREY</sequence>
<organism evidence="3 4">
    <name type="scientific">Bos mutus</name>
    <name type="common">wild yak</name>
    <dbReference type="NCBI Taxonomy" id="72004"/>
    <lineage>
        <taxon>Eukaryota</taxon>
        <taxon>Metazoa</taxon>
        <taxon>Chordata</taxon>
        <taxon>Craniata</taxon>
        <taxon>Vertebrata</taxon>
        <taxon>Euteleostomi</taxon>
        <taxon>Mammalia</taxon>
        <taxon>Eutheria</taxon>
        <taxon>Laurasiatheria</taxon>
        <taxon>Artiodactyla</taxon>
        <taxon>Ruminantia</taxon>
        <taxon>Pecora</taxon>
        <taxon>Bovidae</taxon>
        <taxon>Bovinae</taxon>
        <taxon>Bos</taxon>
    </lineage>
</organism>